<dbReference type="SUPFAM" id="SSF53850">
    <property type="entry name" value="Periplasmic binding protein-like II"/>
    <property type="match status" value="1"/>
</dbReference>
<name>A0A2U0SBX9_9SPHN</name>
<dbReference type="SUPFAM" id="SSF46785">
    <property type="entry name" value="Winged helix' DNA-binding domain"/>
    <property type="match status" value="1"/>
</dbReference>
<dbReference type="EMBL" id="QENQ01000001">
    <property type="protein sequence ID" value="PVX28876.1"/>
    <property type="molecule type" value="Genomic_DNA"/>
</dbReference>
<evidence type="ECO:0000259" key="5">
    <source>
        <dbReference type="PROSITE" id="PS50931"/>
    </source>
</evidence>
<evidence type="ECO:0000256" key="2">
    <source>
        <dbReference type="ARBA" id="ARBA00023015"/>
    </source>
</evidence>
<dbReference type="Gene3D" id="1.10.10.10">
    <property type="entry name" value="Winged helix-like DNA-binding domain superfamily/Winged helix DNA-binding domain"/>
    <property type="match status" value="1"/>
</dbReference>
<dbReference type="GO" id="GO:0003677">
    <property type="term" value="F:DNA binding"/>
    <property type="evidence" value="ECO:0007669"/>
    <property type="project" value="UniProtKB-KW"/>
</dbReference>
<evidence type="ECO:0000313" key="6">
    <source>
        <dbReference type="EMBL" id="PVX28876.1"/>
    </source>
</evidence>
<evidence type="ECO:0000256" key="1">
    <source>
        <dbReference type="ARBA" id="ARBA00009437"/>
    </source>
</evidence>
<dbReference type="PRINTS" id="PR00039">
    <property type="entry name" value="HTHLYSR"/>
</dbReference>
<dbReference type="InterPro" id="IPR005119">
    <property type="entry name" value="LysR_subst-bd"/>
</dbReference>
<accession>A0A2U0SBX9</accession>
<dbReference type="InterPro" id="IPR050389">
    <property type="entry name" value="LysR-type_TF"/>
</dbReference>
<keyword evidence="2" id="KW-0805">Transcription regulation</keyword>
<keyword evidence="3" id="KW-0238">DNA-binding</keyword>
<dbReference type="OrthoDB" id="8339333at2"/>
<organism evidence="6 7">
    <name type="scientific">Sphingomonas pokkalii</name>
    <dbReference type="NCBI Taxonomy" id="2175090"/>
    <lineage>
        <taxon>Bacteria</taxon>
        <taxon>Pseudomonadati</taxon>
        <taxon>Pseudomonadota</taxon>
        <taxon>Alphaproteobacteria</taxon>
        <taxon>Sphingomonadales</taxon>
        <taxon>Sphingomonadaceae</taxon>
        <taxon>Sphingomonas</taxon>
    </lineage>
</organism>
<dbReference type="InterPro" id="IPR036388">
    <property type="entry name" value="WH-like_DNA-bd_sf"/>
</dbReference>
<dbReference type="PANTHER" id="PTHR30118:SF6">
    <property type="entry name" value="HTH-TYPE TRANSCRIPTIONAL REGULATOR LEUO"/>
    <property type="match status" value="1"/>
</dbReference>
<dbReference type="Pfam" id="PF03466">
    <property type="entry name" value="LysR_substrate"/>
    <property type="match status" value="1"/>
</dbReference>
<dbReference type="Pfam" id="PF00126">
    <property type="entry name" value="HTH_1"/>
    <property type="match status" value="1"/>
</dbReference>
<dbReference type="RefSeq" id="WP_116468319.1">
    <property type="nucleotide sequence ID" value="NZ_QENQ01000001.1"/>
</dbReference>
<feature type="domain" description="HTH lysR-type" evidence="5">
    <location>
        <begin position="6"/>
        <end position="63"/>
    </location>
</feature>
<dbReference type="PANTHER" id="PTHR30118">
    <property type="entry name" value="HTH-TYPE TRANSCRIPTIONAL REGULATOR LEUO-RELATED"/>
    <property type="match status" value="1"/>
</dbReference>
<keyword evidence="7" id="KW-1185">Reference proteome</keyword>
<proteinExistence type="inferred from homology"/>
<evidence type="ECO:0000313" key="7">
    <source>
        <dbReference type="Proteomes" id="UP000245890"/>
    </source>
</evidence>
<dbReference type="AlphaFoldDB" id="A0A2U0SBX9"/>
<dbReference type="PROSITE" id="PS50931">
    <property type="entry name" value="HTH_LYSR"/>
    <property type="match status" value="1"/>
</dbReference>
<evidence type="ECO:0000256" key="4">
    <source>
        <dbReference type="ARBA" id="ARBA00023163"/>
    </source>
</evidence>
<keyword evidence="4" id="KW-0804">Transcription</keyword>
<dbReference type="Gene3D" id="3.40.190.10">
    <property type="entry name" value="Periplasmic binding protein-like II"/>
    <property type="match status" value="2"/>
</dbReference>
<sequence length="301" mass="33878">MRFKGLDLNLLGALDVLLDTRSVSAAARQMNLSQPAMSAALTRLRDFFGDELLVAQGKRMYPTAYAEALVPQVRECLDAVESMLVTSGRFDPATSQRRFRLILSDYVMTAVLAPALQTLAATAPGIRLEITLPSPETGIELREGRADLFVAPEQFIFADHPSELLCEERYVVVGWAENPLFEDVLTLEDFSNAGHVVVRFGGPRDLSFADRQVRLLGIERRIEVEAPSFTTLPWLLVGSQRLALMQERLAQRVVPTLPLRTAPIPFPFQPMREMIQYHSSRKNDEGLRWMIERLREPAVLM</sequence>
<dbReference type="InterPro" id="IPR036390">
    <property type="entry name" value="WH_DNA-bd_sf"/>
</dbReference>
<gene>
    <name evidence="6" type="ORF">DD559_05630</name>
</gene>
<dbReference type="InterPro" id="IPR000847">
    <property type="entry name" value="LysR_HTH_N"/>
</dbReference>
<dbReference type="Proteomes" id="UP000245890">
    <property type="component" value="Unassembled WGS sequence"/>
</dbReference>
<comment type="similarity">
    <text evidence="1">Belongs to the LysR transcriptional regulatory family.</text>
</comment>
<comment type="caution">
    <text evidence="6">The sequence shown here is derived from an EMBL/GenBank/DDBJ whole genome shotgun (WGS) entry which is preliminary data.</text>
</comment>
<reference evidence="6 7" key="1">
    <citation type="submission" date="2018-05" db="EMBL/GenBank/DDBJ databases">
        <title>Description of Sphingomonas pokkalii sp nov, isolated from the rhizosphere of saline tolerant pokkali rice and its draft genome analysis.</title>
        <authorList>
            <person name="Menon R."/>
            <person name="Kumari S."/>
            <person name="Rameshkumar N."/>
        </authorList>
    </citation>
    <scope>NUCLEOTIDE SEQUENCE [LARGE SCALE GENOMIC DNA]</scope>
    <source>
        <strain evidence="6 7">L3B27</strain>
    </source>
</reference>
<evidence type="ECO:0000256" key="3">
    <source>
        <dbReference type="ARBA" id="ARBA00023125"/>
    </source>
</evidence>
<dbReference type="GO" id="GO:0003700">
    <property type="term" value="F:DNA-binding transcription factor activity"/>
    <property type="evidence" value="ECO:0007669"/>
    <property type="project" value="InterPro"/>
</dbReference>
<protein>
    <submittedName>
        <fullName evidence="6">LysR family transcriptional regulator</fullName>
    </submittedName>
</protein>